<organism evidence="2 3">
    <name type="scientific">Pseudomonas atacamensis</name>
    <dbReference type="NCBI Taxonomy" id="2565368"/>
    <lineage>
        <taxon>Bacteria</taxon>
        <taxon>Pseudomonadati</taxon>
        <taxon>Pseudomonadota</taxon>
        <taxon>Gammaproteobacteria</taxon>
        <taxon>Pseudomonadales</taxon>
        <taxon>Pseudomonadaceae</taxon>
        <taxon>Pseudomonas</taxon>
    </lineage>
</organism>
<keyword evidence="1" id="KW-0472">Membrane</keyword>
<evidence type="ECO:0000313" key="2">
    <source>
        <dbReference type="EMBL" id="THF34511.1"/>
    </source>
</evidence>
<evidence type="ECO:0000313" key="3">
    <source>
        <dbReference type="Proteomes" id="UP000310574"/>
    </source>
</evidence>
<comment type="caution">
    <text evidence="2">The sequence shown here is derived from an EMBL/GenBank/DDBJ whole genome shotgun (WGS) entry which is preliminary data.</text>
</comment>
<dbReference type="RefSeq" id="WP_136492667.1">
    <property type="nucleotide sequence ID" value="NZ_SSBS01000002.1"/>
</dbReference>
<keyword evidence="1" id="KW-0812">Transmembrane</keyword>
<gene>
    <name evidence="2" type="ORF">E5170_09665</name>
</gene>
<dbReference type="AlphaFoldDB" id="A0AAQ2I2E9"/>
<feature type="transmembrane region" description="Helical" evidence="1">
    <location>
        <begin position="81"/>
        <end position="101"/>
    </location>
</feature>
<dbReference type="EMBL" id="SSBS01000002">
    <property type="protein sequence ID" value="THF34511.1"/>
    <property type="molecule type" value="Genomic_DNA"/>
</dbReference>
<protein>
    <submittedName>
        <fullName evidence="2">Uncharacterized protein</fullName>
    </submittedName>
</protein>
<reference evidence="2 3" key="1">
    <citation type="submission" date="2019-04" db="EMBL/GenBank/DDBJ databases">
        <title>Draft genome sequence of Pseudomonas sp. M7D1 isolated from rhizosphere of plant the flowery desert.</title>
        <authorList>
            <person name="Poblete-Morales M."/>
            <person name="Plaza N."/>
            <person name="Corsini G."/>
            <person name="Silva E."/>
        </authorList>
    </citation>
    <scope>NUCLEOTIDE SEQUENCE [LARGE SCALE GENOMIC DNA]</scope>
    <source>
        <strain evidence="2 3">M7D1</strain>
    </source>
</reference>
<keyword evidence="1" id="KW-1133">Transmembrane helix</keyword>
<sequence>MERRQSSYCSGFSAPDLLLWASQNGSSARFRHTNRKYIFPAPLKVKFQTGDLIFENKQKATFSKSLPFFWPALSCGEIDSIALLLLYRLALLLLLIFWLLFSVFSALECMMEGGEASVVYADRTFATSVAAIF</sequence>
<accession>A0AAQ2I2E9</accession>
<proteinExistence type="predicted"/>
<name>A0AAQ2I2E9_9PSED</name>
<dbReference type="Proteomes" id="UP000310574">
    <property type="component" value="Unassembled WGS sequence"/>
</dbReference>
<evidence type="ECO:0000256" key="1">
    <source>
        <dbReference type="SAM" id="Phobius"/>
    </source>
</evidence>